<feature type="transmembrane region" description="Helical" evidence="6">
    <location>
        <begin position="42"/>
        <end position="63"/>
    </location>
</feature>
<dbReference type="OrthoDB" id="9780088at2"/>
<name>A0A4P8YI34_9ENTR</name>
<feature type="transmembrane region" description="Helical" evidence="6">
    <location>
        <begin position="354"/>
        <end position="374"/>
    </location>
</feature>
<feature type="transmembrane region" description="Helical" evidence="6">
    <location>
        <begin position="233"/>
        <end position="254"/>
    </location>
</feature>
<dbReference type="PANTHER" id="PTHR30618">
    <property type="entry name" value="NCS1 FAMILY PURINE/PYRIMIDINE TRANSPORTER"/>
    <property type="match status" value="1"/>
</dbReference>
<comment type="subcellular location">
    <subcellularLocation>
        <location evidence="1">Membrane</location>
        <topology evidence="1">Multi-pass membrane protein</topology>
    </subcellularLocation>
</comment>
<keyword evidence="8" id="KW-1185">Reference proteome</keyword>
<dbReference type="InterPro" id="IPR045225">
    <property type="entry name" value="Uracil/uridine/allantoin_perm"/>
</dbReference>
<evidence type="ECO:0000313" key="7">
    <source>
        <dbReference type="EMBL" id="QCT20321.1"/>
    </source>
</evidence>
<evidence type="ECO:0000256" key="2">
    <source>
        <dbReference type="ARBA" id="ARBA00008974"/>
    </source>
</evidence>
<dbReference type="Proteomes" id="UP000302163">
    <property type="component" value="Chromosome"/>
</dbReference>
<dbReference type="AlphaFoldDB" id="A0A4P8YI34"/>
<proteinExistence type="inferred from homology"/>
<keyword evidence="5 6" id="KW-0472">Membrane</keyword>
<organism evidence="7 8">
    <name type="scientific">Jejubacter calystegiae</name>
    <dbReference type="NCBI Taxonomy" id="2579935"/>
    <lineage>
        <taxon>Bacteria</taxon>
        <taxon>Pseudomonadati</taxon>
        <taxon>Pseudomonadota</taxon>
        <taxon>Gammaproteobacteria</taxon>
        <taxon>Enterobacterales</taxon>
        <taxon>Enterobacteriaceae</taxon>
        <taxon>Jejubacter</taxon>
    </lineage>
</organism>
<evidence type="ECO:0000256" key="4">
    <source>
        <dbReference type="ARBA" id="ARBA00022989"/>
    </source>
</evidence>
<gene>
    <name evidence="7" type="ORF">FEM41_12005</name>
</gene>
<feature type="transmembrane region" description="Helical" evidence="6">
    <location>
        <begin position="275"/>
        <end position="297"/>
    </location>
</feature>
<dbReference type="RefSeq" id="WP_138096196.1">
    <property type="nucleotide sequence ID" value="NZ_CP040428.1"/>
</dbReference>
<dbReference type="GO" id="GO:0005886">
    <property type="term" value="C:plasma membrane"/>
    <property type="evidence" value="ECO:0007669"/>
    <property type="project" value="TreeGrafter"/>
</dbReference>
<dbReference type="GO" id="GO:0015205">
    <property type="term" value="F:nucleobase transmembrane transporter activity"/>
    <property type="evidence" value="ECO:0007669"/>
    <property type="project" value="TreeGrafter"/>
</dbReference>
<evidence type="ECO:0000256" key="3">
    <source>
        <dbReference type="ARBA" id="ARBA00022692"/>
    </source>
</evidence>
<feature type="transmembrane region" description="Helical" evidence="6">
    <location>
        <begin position="317"/>
        <end position="342"/>
    </location>
</feature>
<dbReference type="Gene3D" id="1.10.4160.10">
    <property type="entry name" value="Hydantoin permease"/>
    <property type="match status" value="1"/>
</dbReference>
<dbReference type="Pfam" id="PF02133">
    <property type="entry name" value="Transp_cyt_pur"/>
    <property type="match status" value="1"/>
</dbReference>
<feature type="transmembrane region" description="Helical" evidence="6">
    <location>
        <begin position="193"/>
        <end position="213"/>
    </location>
</feature>
<keyword evidence="4 6" id="KW-1133">Transmembrane helix</keyword>
<feature type="transmembrane region" description="Helical" evidence="6">
    <location>
        <begin position="386"/>
        <end position="405"/>
    </location>
</feature>
<reference evidence="7 8" key="1">
    <citation type="submission" date="2019-05" db="EMBL/GenBank/DDBJ databases">
        <title>Complete genome sequence of Izhakiella calystegiae KSNA2, an endophyte isolated from beach morning glory (Calystegia soldanella).</title>
        <authorList>
            <person name="Jiang L."/>
            <person name="Jeong J.C."/>
            <person name="Kim C.Y."/>
            <person name="Kim D.H."/>
            <person name="Kim S.W."/>
            <person name="Lee j."/>
        </authorList>
    </citation>
    <scope>NUCLEOTIDE SEQUENCE [LARGE SCALE GENOMIC DNA]</scope>
    <source>
        <strain evidence="7 8">KSNA2</strain>
    </source>
</reference>
<accession>A0A4P8YI34</accession>
<feature type="transmembrane region" description="Helical" evidence="6">
    <location>
        <begin position="69"/>
        <end position="90"/>
    </location>
</feature>
<evidence type="ECO:0000256" key="1">
    <source>
        <dbReference type="ARBA" id="ARBA00004141"/>
    </source>
</evidence>
<protein>
    <submittedName>
        <fullName evidence="7">NCS1 family nucleobase:cation symporter-1</fullName>
    </submittedName>
</protein>
<dbReference type="KEGG" id="izh:FEM41_12005"/>
<feature type="transmembrane region" description="Helical" evidence="6">
    <location>
        <begin position="460"/>
        <end position="477"/>
    </location>
</feature>
<dbReference type="CDD" id="cd11555">
    <property type="entry name" value="SLC-NCS1sbd_u1"/>
    <property type="match status" value="1"/>
</dbReference>
<dbReference type="InterPro" id="IPR001248">
    <property type="entry name" value="Pur-cyt_permease"/>
</dbReference>
<evidence type="ECO:0000313" key="8">
    <source>
        <dbReference type="Proteomes" id="UP000302163"/>
    </source>
</evidence>
<feature type="transmembrane region" description="Helical" evidence="6">
    <location>
        <begin position="434"/>
        <end position="454"/>
    </location>
</feature>
<keyword evidence="3 6" id="KW-0812">Transmembrane</keyword>
<dbReference type="EMBL" id="CP040428">
    <property type="protein sequence ID" value="QCT20321.1"/>
    <property type="molecule type" value="Genomic_DNA"/>
</dbReference>
<feature type="transmembrane region" description="Helical" evidence="6">
    <location>
        <begin position="159"/>
        <end position="181"/>
    </location>
</feature>
<comment type="similarity">
    <text evidence="2">Belongs to the purine-cytosine permease (2.A.39) family.</text>
</comment>
<evidence type="ECO:0000256" key="5">
    <source>
        <dbReference type="ARBA" id="ARBA00023136"/>
    </source>
</evidence>
<evidence type="ECO:0000256" key="6">
    <source>
        <dbReference type="SAM" id="Phobius"/>
    </source>
</evidence>
<sequence>MPDYRDVQNIKAAGSNAGYSPRLYNEDLAPDRHQRWNWYNIFSFWMSDVHSMGGYVVAASFFALGLASWQVLLCLLVGICIVQLCANLVARPSQMAGVPYAVVCRQAFGVFGANIPAVIRGLIAFAWYGIQTWLAANALMLVALKFWPSLTPLTQGGALGLSTLGWICFAIMWVLQAMVFWHGMNAIKRFIDIAGPAVYVVMLALAGWIVYKAGPNGISFTLSSKSLSSGEQAWQMVSATALVVSYFSGPLLNFGDFARYGKSMGEIKRGNLWGLPFNFLLFSVVTVVIVSGTRSLFGRMITDPIETVSNVGNDIAVAIGLLTMITATIGINIVANFVSPAFDFSNCAPQKISFRTGGMIAAVGSVLLTPWNLFNSPELIHYTLDVLGAFIGPLFGILLVDFYLVNRGRISVDDLFNATPQGRYWYRNGFNPKAIGGLLPSVAIGVIMVIVPALQPLASFNWFIGVLTGGLAYRWLARHELAGIRPGRSRPAMVIQKESASQ</sequence>
<dbReference type="PANTHER" id="PTHR30618:SF6">
    <property type="entry name" value="NCS1 FAMILY NUCLEOBASE:CATION SYMPORTER-1"/>
    <property type="match status" value="1"/>
</dbReference>